<evidence type="ECO:0000256" key="1">
    <source>
        <dbReference type="SAM" id="Coils"/>
    </source>
</evidence>
<name>A0A9D1SGC4_9FIRM</name>
<feature type="coiled-coil region" evidence="1">
    <location>
        <begin position="35"/>
        <end position="62"/>
    </location>
</feature>
<accession>A0A9D1SGC4</accession>
<sequence>MTQEKLRRVVTAATVAGTLLVVGLLAVIGYQIIKVIVLNNRIKEVEKDIAAYEEEIEKGENDLNYYLSDLYLEGEAYKHHFIYPDQKVGK</sequence>
<keyword evidence="2" id="KW-0472">Membrane</keyword>
<evidence type="ECO:0000256" key="2">
    <source>
        <dbReference type="SAM" id="Phobius"/>
    </source>
</evidence>
<evidence type="ECO:0000313" key="4">
    <source>
        <dbReference type="Proteomes" id="UP000824081"/>
    </source>
</evidence>
<dbReference type="AlphaFoldDB" id="A0A9D1SGC4"/>
<comment type="caution">
    <text evidence="3">The sequence shown here is derived from an EMBL/GenBank/DDBJ whole genome shotgun (WGS) entry which is preliminary data.</text>
</comment>
<evidence type="ECO:0000313" key="3">
    <source>
        <dbReference type="EMBL" id="HIU59000.1"/>
    </source>
</evidence>
<dbReference type="EMBL" id="DVMZ01000072">
    <property type="protein sequence ID" value="HIU59000.1"/>
    <property type="molecule type" value="Genomic_DNA"/>
</dbReference>
<gene>
    <name evidence="3" type="ORF">IAC57_02750</name>
</gene>
<reference evidence="3" key="1">
    <citation type="submission" date="2020-10" db="EMBL/GenBank/DDBJ databases">
        <authorList>
            <person name="Gilroy R."/>
        </authorList>
    </citation>
    <scope>NUCLEOTIDE SEQUENCE</scope>
    <source>
        <strain evidence="3">11687</strain>
    </source>
</reference>
<reference evidence="3" key="2">
    <citation type="journal article" date="2021" name="PeerJ">
        <title>Extensive microbial diversity within the chicken gut microbiome revealed by metagenomics and culture.</title>
        <authorList>
            <person name="Gilroy R."/>
            <person name="Ravi A."/>
            <person name="Getino M."/>
            <person name="Pursley I."/>
            <person name="Horton D.L."/>
            <person name="Alikhan N.F."/>
            <person name="Baker D."/>
            <person name="Gharbi K."/>
            <person name="Hall N."/>
            <person name="Watson M."/>
            <person name="Adriaenssens E.M."/>
            <person name="Foster-Nyarko E."/>
            <person name="Jarju S."/>
            <person name="Secka A."/>
            <person name="Antonio M."/>
            <person name="Oren A."/>
            <person name="Chaudhuri R.R."/>
            <person name="La Ragione R."/>
            <person name="Hildebrand F."/>
            <person name="Pallen M.J."/>
        </authorList>
    </citation>
    <scope>NUCLEOTIDE SEQUENCE</scope>
    <source>
        <strain evidence="3">11687</strain>
    </source>
</reference>
<dbReference type="Proteomes" id="UP000824081">
    <property type="component" value="Unassembled WGS sequence"/>
</dbReference>
<feature type="transmembrane region" description="Helical" evidence="2">
    <location>
        <begin position="12"/>
        <end position="33"/>
    </location>
</feature>
<protein>
    <submittedName>
        <fullName evidence="3">Uncharacterized protein</fullName>
    </submittedName>
</protein>
<keyword evidence="2" id="KW-1133">Transmembrane helix</keyword>
<keyword evidence="2" id="KW-0812">Transmembrane</keyword>
<keyword evidence="1" id="KW-0175">Coiled coil</keyword>
<proteinExistence type="predicted"/>
<organism evidence="3 4">
    <name type="scientific">Candidatus Scatosoma pullistercoris</name>
    <dbReference type="NCBI Taxonomy" id="2840934"/>
    <lineage>
        <taxon>Bacteria</taxon>
        <taxon>Bacillati</taxon>
        <taxon>Bacillota</taxon>
        <taxon>Clostridia</taxon>
        <taxon>Candidatus Scatosoma</taxon>
    </lineage>
</organism>